<gene>
    <name evidence="5" type="ORF">QQF64_020235</name>
</gene>
<comment type="caution">
    <text evidence="5">The sequence shown here is derived from an EMBL/GenBank/DDBJ whole genome shotgun (WGS) entry which is preliminary data.</text>
</comment>
<dbReference type="Proteomes" id="UP001558613">
    <property type="component" value="Unassembled WGS sequence"/>
</dbReference>
<dbReference type="PANTHER" id="PTHR45929">
    <property type="entry name" value="JAK PATHWAY SIGNAL TRANSDUCTION ADAPTOR MOLECULE"/>
    <property type="match status" value="1"/>
</dbReference>
<dbReference type="Pfam" id="PF14604">
    <property type="entry name" value="SH3_9"/>
    <property type="match status" value="1"/>
</dbReference>
<feature type="domain" description="SH3" evidence="4">
    <location>
        <begin position="245"/>
        <end position="304"/>
    </location>
</feature>
<evidence type="ECO:0000259" key="4">
    <source>
        <dbReference type="PROSITE" id="PS50002"/>
    </source>
</evidence>
<dbReference type="SMART" id="SM00326">
    <property type="entry name" value="SH3"/>
    <property type="match status" value="2"/>
</dbReference>
<evidence type="ECO:0000313" key="6">
    <source>
        <dbReference type="Proteomes" id="UP001558613"/>
    </source>
</evidence>
<evidence type="ECO:0000313" key="5">
    <source>
        <dbReference type="EMBL" id="KAL1249230.1"/>
    </source>
</evidence>
<keyword evidence="1 2" id="KW-0728">SH3 domain</keyword>
<dbReference type="InterPro" id="IPR050670">
    <property type="entry name" value="STAM"/>
</dbReference>
<dbReference type="PROSITE" id="PS50002">
    <property type="entry name" value="SH3"/>
    <property type="match status" value="2"/>
</dbReference>
<feature type="compositionally biased region" description="Pro residues" evidence="3">
    <location>
        <begin position="60"/>
        <end position="75"/>
    </location>
</feature>
<dbReference type="EMBL" id="JAYMGO010000023">
    <property type="protein sequence ID" value="KAL1249230.1"/>
    <property type="molecule type" value="Genomic_DNA"/>
</dbReference>
<reference evidence="5 6" key="1">
    <citation type="submission" date="2023-09" db="EMBL/GenBank/DDBJ databases">
        <authorList>
            <person name="Wang M."/>
        </authorList>
    </citation>
    <scope>NUCLEOTIDE SEQUENCE [LARGE SCALE GENOMIC DNA]</scope>
    <source>
        <strain evidence="5">GT-2023</strain>
        <tissue evidence="5">Liver</tissue>
    </source>
</reference>
<dbReference type="Gene3D" id="2.30.30.40">
    <property type="entry name" value="SH3 Domains"/>
    <property type="match status" value="2"/>
</dbReference>
<sequence length="305" mass="33442">MVTDRNIGKRASVPKFSRPPPPVLRKTLSTSQAVVDVSRAADASSPSLPPRPSGSRLLPLRPPPAKKGPPLPPRPKPGHPLYKRYSSKALQGGAEVENINKEQEETSEEPSLHEEEEHLIVLDDVDPPQTPPSALRDLCSSGEVKGQEVKVSELLLEDEPSEKPMQQNTQNRCVEARFAFEGEEGELSFSEGDVITLTEYVNEEWGRGLLNGRTGIFPLSFIQDVEETEAVPRKPALESPAPSTGVRTQGRALYDFTAESEDELCLKAGDVVCDLEDMDAEWFLGESGGKRGIVPKNYIQVLLDP</sequence>
<dbReference type="Pfam" id="PF00018">
    <property type="entry name" value="SH3_1"/>
    <property type="match status" value="1"/>
</dbReference>
<dbReference type="InterPro" id="IPR036028">
    <property type="entry name" value="SH3-like_dom_sf"/>
</dbReference>
<evidence type="ECO:0000256" key="1">
    <source>
        <dbReference type="ARBA" id="ARBA00022443"/>
    </source>
</evidence>
<keyword evidence="6" id="KW-1185">Reference proteome</keyword>
<feature type="region of interest" description="Disordered" evidence="3">
    <location>
        <begin position="1"/>
        <end position="115"/>
    </location>
</feature>
<feature type="domain" description="SH3" evidence="4">
    <location>
        <begin position="169"/>
        <end position="227"/>
    </location>
</feature>
<dbReference type="PANTHER" id="PTHR45929:SF7">
    <property type="entry name" value="LAS SEVENTEEN-BINDING PROTEIN 1"/>
    <property type="match status" value="1"/>
</dbReference>
<evidence type="ECO:0000256" key="3">
    <source>
        <dbReference type="SAM" id="MobiDB-lite"/>
    </source>
</evidence>
<accession>A0ABR3L8I6</accession>
<dbReference type="PRINTS" id="PR00499">
    <property type="entry name" value="P67PHOX"/>
</dbReference>
<feature type="compositionally biased region" description="Basic and acidic residues" evidence="3">
    <location>
        <begin position="98"/>
        <end position="115"/>
    </location>
</feature>
<dbReference type="SUPFAM" id="SSF50044">
    <property type="entry name" value="SH3-domain"/>
    <property type="match status" value="2"/>
</dbReference>
<evidence type="ECO:0000256" key="2">
    <source>
        <dbReference type="PROSITE-ProRule" id="PRU00192"/>
    </source>
</evidence>
<name>A0ABR3L8I6_9TELE</name>
<organism evidence="5 6">
    <name type="scientific">Cirrhinus molitorella</name>
    <name type="common">mud carp</name>
    <dbReference type="NCBI Taxonomy" id="172907"/>
    <lineage>
        <taxon>Eukaryota</taxon>
        <taxon>Metazoa</taxon>
        <taxon>Chordata</taxon>
        <taxon>Craniata</taxon>
        <taxon>Vertebrata</taxon>
        <taxon>Euteleostomi</taxon>
        <taxon>Actinopterygii</taxon>
        <taxon>Neopterygii</taxon>
        <taxon>Teleostei</taxon>
        <taxon>Ostariophysi</taxon>
        <taxon>Cypriniformes</taxon>
        <taxon>Cyprinidae</taxon>
        <taxon>Labeoninae</taxon>
        <taxon>Labeonini</taxon>
        <taxon>Cirrhinus</taxon>
    </lineage>
</organism>
<dbReference type="PRINTS" id="PR00452">
    <property type="entry name" value="SH3DOMAIN"/>
</dbReference>
<feature type="compositionally biased region" description="Low complexity" evidence="3">
    <location>
        <begin position="31"/>
        <end position="46"/>
    </location>
</feature>
<proteinExistence type="predicted"/>
<protein>
    <recommendedName>
        <fullName evidence="4">SH3 domain-containing protein</fullName>
    </recommendedName>
</protein>
<dbReference type="InterPro" id="IPR001452">
    <property type="entry name" value="SH3_domain"/>
</dbReference>